<dbReference type="GO" id="GO:0005524">
    <property type="term" value="F:ATP binding"/>
    <property type="evidence" value="ECO:0007669"/>
    <property type="project" value="UniProtKB-KW"/>
</dbReference>
<gene>
    <name evidence="4" type="ORF">VMCG_02170</name>
</gene>
<organism evidence="4 5">
    <name type="scientific">Cytospora schulzeri</name>
    <dbReference type="NCBI Taxonomy" id="448051"/>
    <lineage>
        <taxon>Eukaryota</taxon>
        <taxon>Fungi</taxon>
        <taxon>Dikarya</taxon>
        <taxon>Ascomycota</taxon>
        <taxon>Pezizomycotina</taxon>
        <taxon>Sordariomycetes</taxon>
        <taxon>Sordariomycetidae</taxon>
        <taxon>Diaporthales</taxon>
        <taxon>Cytosporaceae</taxon>
        <taxon>Cytospora</taxon>
    </lineage>
</organism>
<proteinExistence type="predicted"/>
<dbReference type="EMBL" id="LKEA01000004">
    <property type="protein sequence ID" value="ROW09511.1"/>
    <property type="molecule type" value="Genomic_DNA"/>
</dbReference>
<dbReference type="GO" id="GO:0140662">
    <property type="term" value="F:ATP-dependent protein folding chaperone"/>
    <property type="evidence" value="ECO:0007669"/>
    <property type="project" value="InterPro"/>
</dbReference>
<dbReference type="Proteomes" id="UP000283895">
    <property type="component" value="Unassembled WGS sequence"/>
</dbReference>
<dbReference type="STRING" id="356882.A0A423X116"/>
<feature type="compositionally biased region" description="Basic and acidic residues" evidence="3">
    <location>
        <begin position="7"/>
        <end position="25"/>
    </location>
</feature>
<evidence type="ECO:0000256" key="2">
    <source>
        <dbReference type="ARBA" id="ARBA00022840"/>
    </source>
</evidence>
<dbReference type="PANTHER" id="PTHR14187">
    <property type="entry name" value="ALPHA KINASE/ELONGATION FACTOR 2 KINASE"/>
    <property type="match status" value="1"/>
</dbReference>
<keyword evidence="2" id="KW-0067">ATP-binding</keyword>
<dbReference type="SUPFAM" id="SSF53067">
    <property type="entry name" value="Actin-like ATPase domain"/>
    <property type="match status" value="2"/>
</dbReference>
<reference evidence="4 5" key="1">
    <citation type="submission" date="2015-09" db="EMBL/GenBank/DDBJ databases">
        <title>Host preference determinants of Valsa canker pathogens revealed by comparative genomics.</title>
        <authorList>
            <person name="Yin Z."/>
            <person name="Huang L."/>
        </authorList>
    </citation>
    <scope>NUCLEOTIDE SEQUENCE [LARGE SCALE GENOMIC DNA]</scope>
    <source>
        <strain evidence="4 5">03-1</strain>
    </source>
</reference>
<dbReference type="InterPro" id="IPR043129">
    <property type="entry name" value="ATPase_NBD"/>
</dbReference>
<dbReference type="CDD" id="cd10170">
    <property type="entry name" value="ASKHA_NBD_HSP70"/>
    <property type="match status" value="1"/>
</dbReference>
<dbReference type="Gene3D" id="3.30.420.40">
    <property type="match status" value="2"/>
</dbReference>
<feature type="region of interest" description="Disordered" evidence="3">
    <location>
        <begin position="1"/>
        <end position="62"/>
    </location>
</feature>
<dbReference type="PANTHER" id="PTHR14187:SF5">
    <property type="entry name" value="HEAT SHOCK 70 KDA PROTEIN 12A"/>
    <property type="match status" value="1"/>
</dbReference>
<accession>A0A423X116</accession>
<evidence type="ECO:0000256" key="3">
    <source>
        <dbReference type="SAM" id="MobiDB-lite"/>
    </source>
</evidence>
<dbReference type="Gene3D" id="3.90.640.10">
    <property type="entry name" value="Actin, Chain A, domain 4"/>
    <property type="match status" value="1"/>
</dbReference>
<keyword evidence="1" id="KW-0547">Nucleotide-binding</keyword>
<protein>
    <recommendedName>
        <fullName evidence="6">Actin-like ATPase domain-containing protein</fullName>
    </recommendedName>
</protein>
<dbReference type="Pfam" id="PF00012">
    <property type="entry name" value="HSP70"/>
    <property type="match status" value="1"/>
</dbReference>
<name>A0A423X116_9PEZI</name>
<sequence>MDPPQGAHEEVERYDNYHDPSEYKPKTNRKRSAGLTSGAPAAKKRAAAAKTPQTGPKAKPVKPVKPATIVVSIDFGTTFTGFTYAYSGDAGNVQTITDWADGNSDDPKTPSAIKFSHGETTWGIEAKKVPEALQWFKLFLVDESDLPADVRGSTQLSEARDRLQTLGMTAVDVVASFLKLLWLHCLEKMKVAEGEDTVDTSRLHVVVTLPAIWQNDAQERMRQAVDRAGILNARRGVGKTTLDLVSEPEAAALAALSGVDGRHNVDDSFVIVDCGGGTVDLISYKVTKTNPMEVKEVVGGEGALCGAIFVDEQFEGLLRHKLRQISKDALDRIDSREIQEMMTVNWENGIRKAFTGADQVWTIRYPYSLLNQAQIQDARVFPTFTITSEDVREVFRPTMDRIQALVVRQINAYVILVGGFGRSKYMLEYLRPRCLDVEVLQRQGFEPWSAISRGAVIHGLTQQKVDSPFISKVRSRIARASYGVVCQVEWDEEKYDRHDYSVDDVTGFPVAGQDIEKGQFPRHELYQHLKEKCDTLVITTKIYISKAEEPPIRKDESVVELHQLTWKTKIDWESLPRCTSIHGKELRRLDYSVTMECVGGSGVLIHILHNGARRATKNMPVDVHENFNN</sequence>
<dbReference type="OrthoDB" id="2963168at2759"/>
<comment type="caution">
    <text evidence="4">The sequence shown here is derived from an EMBL/GenBank/DDBJ whole genome shotgun (WGS) entry which is preliminary data.</text>
</comment>
<evidence type="ECO:0000256" key="1">
    <source>
        <dbReference type="ARBA" id="ARBA00022741"/>
    </source>
</evidence>
<evidence type="ECO:0008006" key="6">
    <source>
        <dbReference type="Google" id="ProtNLM"/>
    </source>
</evidence>
<evidence type="ECO:0000313" key="4">
    <source>
        <dbReference type="EMBL" id="ROW09511.1"/>
    </source>
</evidence>
<dbReference type="AlphaFoldDB" id="A0A423X116"/>
<keyword evidence="5" id="KW-1185">Reference proteome</keyword>
<dbReference type="InterPro" id="IPR013126">
    <property type="entry name" value="Hsp_70_fam"/>
</dbReference>
<evidence type="ECO:0000313" key="5">
    <source>
        <dbReference type="Proteomes" id="UP000283895"/>
    </source>
</evidence>